<feature type="signal peptide" evidence="1">
    <location>
        <begin position="1"/>
        <end position="21"/>
    </location>
</feature>
<reference evidence="4 5" key="1">
    <citation type="journal article" date="2011" name="Proc. Natl. Acad. Sci. U.S.A.">
        <title>Comparative genomics of xylose-fermenting fungi for enhanced biofuel production.</title>
        <authorList>
            <person name="Wohlbach D.J."/>
            <person name="Kuo A."/>
            <person name="Sato T.K."/>
            <person name="Potts K.M."/>
            <person name="Salamov A.A."/>
            <person name="LaButti K.M."/>
            <person name="Sun H."/>
            <person name="Clum A."/>
            <person name="Pangilinan J.L."/>
            <person name="Lindquist E.A."/>
            <person name="Lucas S."/>
            <person name="Lapidus A."/>
            <person name="Jin M."/>
            <person name="Gunawan C."/>
            <person name="Balan V."/>
            <person name="Dale B.E."/>
            <person name="Jeffries T.W."/>
            <person name="Zinkel R."/>
            <person name="Barry K.W."/>
            <person name="Grigoriev I.V."/>
            <person name="Gasch A.P."/>
        </authorList>
    </citation>
    <scope>NUCLEOTIDE SEQUENCE [LARGE SCALE GENOMIC DNA]</scope>
    <source>
        <strain evidence="5">NRRL Y-27907 / 11-Y1</strain>
    </source>
</reference>
<dbReference type="InterPro" id="IPR029052">
    <property type="entry name" value="Metallo-depent_PP-like"/>
</dbReference>
<evidence type="ECO:0000313" key="5">
    <source>
        <dbReference type="Proteomes" id="UP000000709"/>
    </source>
</evidence>
<dbReference type="eggNOG" id="KOG4419">
    <property type="taxonomic scope" value="Eukaryota"/>
</dbReference>
<organism evidence="5">
    <name type="scientific">Spathaspora passalidarum (strain NRRL Y-27907 / 11-Y1)</name>
    <dbReference type="NCBI Taxonomy" id="619300"/>
    <lineage>
        <taxon>Eukaryota</taxon>
        <taxon>Fungi</taxon>
        <taxon>Dikarya</taxon>
        <taxon>Ascomycota</taxon>
        <taxon>Saccharomycotina</taxon>
        <taxon>Pichiomycetes</taxon>
        <taxon>Debaryomycetaceae</taxon>
        <taxon>Spathaspora</taxon>
    </lineage>
</organism>
<dbReference type="KEGG" id="spaa:SPAPADRAFT_60058"/>
<dbReference type="PANTHER" id="PTHR11575">
    <property type="entry name" value="5'-NUCLEOTIDASE-RELATED"/>
    <property type="match status" value="1"/>
</dbReference>
<dbReference type="GO" id="GO:0019677">
    <property type="term" value="P:NAD+ catabolic process"/>
    <property type="evidence" value="ECO:0007669"/>
    <property type="project" value="EnsemblFungi"/>
</dbReference>
<dbReference type="EMBL" id="GL996501">
    <property type="protein sequence ID" value="EGW32700.1"/>
    <property type="molecule type" value="Genomic_DNA"/>
</dbReference>
<dbReference type="Pfam" id="PF21953">
    <property type="entry name" value="NadN_nucleosid_C"/>
    <property type="match status" value="1"/>
</dbReference>
<dbReference type="InterPro" id="IPR004843">
    <property type="entry name" value="Calcineurin-like_PHP"/>
</dbReference>
<dbReference type="InterPro" id="IPR014485">
    <property type="entry name" value="Pesterase_C1039"/>
</dbReference>
<dbReference type="InParanoid" id="G3ALU1"/>
<feature type="domain" description="Putative 5'-nucleotidase C-terminal" evidence="3">
    <location>
        <begin position="376"/>
        <end position="572"/>
    </location>
</feature>
<dbReference type="InterPro" id="IPR036907">
    <property type="entry name" value="5'-Nucleotdase_C_sf"/>
</dbReference>
<keyword evidence="5" id="KW-1185">Reference proteome</keyword>
<evidence type="ECO:0000259" key="2">
    <source>
        <dbReference type="Pfam" id="PF00149"/>
    </source>
</evidence>
<dbReference type="Gene3D" id="3.90.780.10">
    <property type="entry name" value="5'-Nucleotidase, C-terminal domain"/>
    <property type="match status" value="2"/>
</dbReference>
<dbReference type="HOGENOM" id="CLU_019028_0_0_1"/>
<feature type="domain" description="Calcineurin-like phosphoesterase" evidence="2">
    <location>
        <begin position="55"/>
        <end position="282"/>
    </location>
</feature>
<dbReference type="STRING" id="619300.G3ALU1"/>
<dbReference type="AlphaFoldDB" id="G3ALU1"/>
<evidence type="ECO:0000256" key="1">
    <source>
        <dbReference type="SAM" id="SignalP"/>
    </source>
</evidence>
<dbReference type="PIRSF" id="PIRSF017316">
    <property type="entry name" value="Pesterase_C1039"/>
    <property type="match status" value="1"/>
</dbReference>
<feature type="chain" id="PRO_5003442424" evidence="1">
    <location>
        <begin position="22"/>
        <end position="608"/>
    </location>
</feature>
<dbReference type="PANTHER" id="PTHR11575:SF22">
    <property type="entry name" value="ADL392WP"/>
    <property type="match status" value="1"/>
</dbReference>
<evidence type="ECO:0000313" key="4">
    <source>
        <dbReference type="EMBL" id="EGW32700.1"/>
    </source>
</evidence>
<protein>
    <submittedName>
        <fullName evidence="4">Uncharacterized protein</fullName>
    </submittedName>
</protein>
<accession>G3ALU1</accession>
<dbReference type="RefSeq" id="XP_007374215.1">
    <property type="nucleotide sequence ID" value="XM_007374153.1"/>
</dbReference>
<evidence type="ECO:0000259" key="3">
    <source>
        <dbReference type="Pfam" id="PF21953"/>
    </source>
</evidence>
<dbReference type="OrthoDB" id="7722975at2759"/>
<sequence length="608" mass="70298">MKSFQFAFLLANYALMGILLCYDQHNKKKLADLTTRIRSSDTAPTYRNLTWNDINFVHTTDTHGWYSGHLNQKQYNANWGDFISFTSHLRQQALEQGQDLLLIDSGDRHDGNGFSDITYPNGLVSTPIFMKQNYDLLTIGNHELYVWENSRQEYELVADYFGDKYISSNVEYKFENGTFAPFGQKYKYFTTPVQQIRTLALGFLFDFNRFNNGTRVIPIAEVITQDWFNEVLQQHKDKVDLIVIVAHTPISHDYPELYNLHSHLRQYFPDTIIQYFGGHSHIRDFTVFDELSTGLQSGRYCETIGWTSVNVKGNVSLHERFARSYLDFNLHSFLHHTNKSIHEFDTDKGKHVSSLITETRNKLNLNRALGYVNGSNYYIDYVPIDHKNNIFDLLTSKVLTTLVPEGHTNTTSTSDRIIIINTGSIRYDLYKGPYTIDSQYIVSPFENLWVKLTVPKSIATQVAAKLNDNGYIYAKGQADAIDNRRLLPPHHYYSSERTKRDQTPLILSEVERKKLSKGYVTFDDFGNDGDDTLHKPVVNFPIPNVVESVQIHSDSEEDIDLIFYDFITPNIVWALNELNYTNFNKSPSLYSSKYLGDLLTEYIQQFII</sequence>
<dbReference type="SUPFAM" id="SSF55816">
    <property type="entry name" value="5'-nucleotidase (syn. UDP-sugar hydrolase), C-terminal domain"/>
    <property type="match status" value="1"/>
</dbReference>
<proteinExistence type="predicted"/>
<gene>
    <name evidence="4" type="ORF">SPAPADRAFT_60058</name>
</gene>
<dbReference type="InterPro" id="IPR041823">
    <property type="entry name" value="YHR202W_N"/>
</dbReference>
<dbReference type="CDD" id="cd07407">
    <property type="entry name" value="MPP_YHR202W_N"/>
    <property type="match status" value="1"/>
</dbReference>
<name>G3ALU1_SPAPN</name>
<dbReference type="InterPro" id="IPR053828">
    <property type="entry name" value="Nucleosidase_C"/>
</dbReference>
<dbReference type="SUPFAM" id="SSF56300">
    <property type="entry name" value="Metallo-dependent phosphatases"/>
    <property type="match status" value="1"/>
</dbReference>
<dbReference type="GO" id="GO:0005829">
    <property type="term" value="C:cytosol"/>
    <property type="evidence" value="ECO:0007669"/>
    <property type="project" value="EnsemblFungi"/>
</dbReference>
<dbReference type="GeneID" id="18873203"/>
<dbReference type="FunCoup" id="G3ALU1">
    <property type="interactions" value="25"/>
</dbReference>
<dbReference type="GO" id="GO:0016787">
    <property type="term" value="F:hydrolase activity"/>
    <property type="evidence" value="ECO:0007669"/>
    <property type="project" value="InterPro"/>
</dbReference>
<dbReference type="Gene3D" id="3.60.21.10">
    <property type="match status" value="1"/>
</dbReference>
<dbReference type="FunFam" id="3.60.21.10:FF:000043">
    <property type="entry name" value="Ser/Thr protein phosphatase family"/>
    <property type="match status" value="1"/>
</dbReference>
<dbReference type="Proteomes" id="UP000000709">
    <property type="component" value="Unassembled WGS sequence"/>
</dbReference>
<dbReference type="OMA" id="DWNRNTF"/>
<dbReference type="InterPro" id="IPR006179">
    <property type="entry name" value="5_nucleotidase/apyrase"/>
</dbReference>
<dbReference type="Pfam" id="PF00149">
    <property type="entry name" value="Metallophos"/>
    <property type="match status" value="1"/>
</dbReference>
<dbReference type="GO" id="GO:0005576">
    <property type="term" value="C:extracellular region"/>
    <property type="evidence" value="ECO:0007669"/>
    <property type="project" value="EnsemblFungi"/>
</dbReference>
<keyword evidence="1" id="KW-0732">Signal</keyword>